<dbReference type="AlphaFoldDB" id="A0A8J4UP08"/>
<dbReference type="GO" id="GO:0004517">
    <property type="term" value="F:nitric-oxide synthase activity"/>
    <property type="evidence" value="ECO:0007669"/>
    <property type="project" value="UniProtKB-EC"/>
</dbReference>
<evidence type="ECO:0000256" key="14">
    <source>
        <dbReference type="ARBA" id="ARBA00023002"/>
    </source>
</evidence>
<protein>
    <recommendedName>
        <fullName evidence="6">nitric-oxide synthase (NADPH)</fullName>
        <ecNumber evidence="6">1.14.13.39</ecNumber>
    </recommendedName>
</protein>
<comment type="caution">
    <text evidence="18">The sequence shown here is derived from an EMBL/GenBank/DDBJ whole genome shotgun (WGS) entry which is preliminary data.</text>
</comment>
<feature type="non-terminal residue" evidence="18">
    <location>
        <position position="61"/>
    </location>
</feature>
<evidence type="ECO:0000256" key="16">
    <source>
        <dbReference type="ARBA" id="ARBA00047419"/>
    </source>
</evidence>
<comment type="cofactor">
    <cofactor evidence="2">
        <name>(6R)-L-erythro-5,6,7,8-tetrahydrobiopterin</name>
        <dbReference type="ChEBI" id="CHEBI:59560"/>
    </cofactor>
</comment>
<dbReference type="SUPFAM" id="SSF63380">
    <property type="entry name" value="Riboflavin synthase domain-like"/>
    <property type="match status" value="1"/>
</dbReference>
<dbReference type="PANTHER" id="PTHR43410:SF1">
    <property type="entry name" value="NITRIC OXIDE SYNTHASE"/>
    <property type="match status" value="1"/>
</dbReference>
<evidence type="ECO:0000256" key="8">
    <source>
        <dbReference type="ARBA" id="ARBA00022630"/>
    </source>
</evidence>
<evidence type="ECO:0000313" key="18">
    <source>
        <dbReference type="EMBL" id="KAF5899375.1"/>
    </source>
</evidence>
<keyword evidence="12" id="KW-0521">NADP</keyword>
<dbReference type="Gene3D" id="1.20.990.10">
    <property type="entry name" value="NADPH-cytochrome p450 Reductase, Chain A, domain 3"/>
    <property type="match status" value="1"/>
</dbReference>
<dbReference type="OrthoDB" id="1856718at2759"/>
<keyword evidence="14" id="KW-0560">Oxidoreductase</keyword>
<evidence type="ECO:0000256" key="12">
    <source>
        <dbReference type="ARBA" id="ARBA00022857"/>
    </source>
</evidence>
<name>A0A8J4UP08_CLAMG</name>
<evidence type="ECO:0000256" key="11">
    <source>
        <dbReference type="ARBA" id="ARBA00022827"/>
    </source>
</evidence>
<evidence type="ECO:0000256" key="10">
    <source>
        <dbReference type="ARBA" id="ARBA00022723"/>
    </source>
</evidence>
<comment type="cofactor">
    <cofactor evidence="4">
        <name>FAD</name>
        <dbReference type="ChEBI" id="CHEBI:57692"/>
    </cofactor>
</comment>
<gene>
    <name evidence="18" type="primary">nos2b</name>
    <name evidence="18" type="ORF">DAT39_010913</name>
</gene>
<feature type="domain" description="Sulfite reductase [NADPH] flavoprotein alpha-component-like FAD-binding" evidence="17">
    <location>
        <begin position="5"/>
        <end position="61"/>
    </location>
</feature>
<keyword evidence="13" id="KW-0112">Calmodulin-binding</keyword>
<accession>A0A8J4UP08</accession>
<keyword evidence="11" id="KW-0274">FAD</keyword>
<keyword evidence="10" id="KW-0479">Metal-binding</keyword>
<evidence type="ECO:0000256" key="9">
    <source>
        <dbReference type="ARBA" id="ARBA00022643"/>
    </source>
</evidence>
<keyword evidence="15" id="KW-0408">Iron</keyword>
<organism evidence="18 19">
    <name type="scientific">Clarias magur</name>
    <name type="common">Asian catfish</name>
    <name type="synonym">Macropteronotus magur</name>
    <dbReference type="NCBI Taxonomy" id="1594786"/>
    <lineage>
        <taxon>Eukaryota</taxon>
        <taxon>Metazoa</taxon>
        <taxon>Chordata</taxon>
        <taxon>Craniata</taxon>
        <taxon>Vertebrata</taxon>
        <taxon>Euteleostomi</taxon>
        <taxon>Actinopterygii</taxon>
        <taxon>Neopterygii</taxon>
        <taxon>Teleostei</taxon>
        <taxon>Ostariophysi</taxon>
        <taxon>Siluriformes</taxon>
        <taxon>Clariidae</taxon>
        <taxon>Clarias</taxon>
    </lineage>
</organism>
<dbReference type="EC" id="1.14.13.39" evidence="6"/>
<keyword evidence="19" id="KW-1185">Reference proteome</keyword>
<evidence type="ECO:0000313" key="19">
    <source>
        <dbReference type="Proteomes" id="UP000727407"/>
    </source>
</evidence>
<reference evidence="18" key="1">
    <citation type="submission" date="2020-07" db="EMBL/GenBank/DDBJ databases">
        <title>Clarias magur genome sequencing, assembly and annotation.</title>
        <authorList>
            <person name="Kushwaha B."/>
            <person name="Kumar R."/>
            <person name="Das P."/>
            <person name="Joshi C.G."/>
            <person name="Kumar D."/>
            <person name="Nagpure N.S."/>
            <person name="Pandey M."/>
            <person name="Agarwal S."/>
            <person name="Srivastava S."/>
            <person name="Singh M."/>
            <person name="Sahoo L."/>
            <person name="Jayasankar P."/>
            <person name="Meher P.K."/>
            <person name="Koringa P.G."/>
            <person name="Iquebal M.A."/>
            <person name="Das S.P."/>
            <person name="Bit A."/>
            <person name="Patnaik S."/>
            <person name="Patel N."/>
            <person name="Shah T.M."/>
            <person name="Hinsu A."/>
            <person name="Jena J.K."/>
        </authorList>
    </citation>
    <scope>NUCLEOTIDE SEQUENCE</scope>
    <source>
        <strain evidence="18">CIFAMagur01</strain>
        <tissue evidence="18">Testis</tissue>
    </source>
</reference>
<comment type="similarity">
    <text evidence="5">Belongs to the NOS family.</text>
</comment>
<evidence type="ECO:0000256" key="13">
    <source>
        <dbReference type="ARBA" id="ARBA00022860"/>
    </source>
</evidence>
<dbReference type="Proteomes" id="UP000727407">
    <property type="component" value="Unassembled WGS sequence"/>
</dbReference>
<evidence type="ECO:0000256" key="2">
    <source>
        <dbReference type="ARBA" id="ARBA00001950"/>
    </source>
</evidence>
<evidence type="ECO:0000256" key="6">
    <source>
        <dbReference type="ARBA" id="ARBA00012989"/>
    </source>
</evidence>
<comment type="cofactor">
    <cofactor evidence="3">
        <name>heme b</name>
        <dbReference type="ChEBI" id="CHEBI:60344"/>
    </cofactor>
</comment>
<keyword evidence="9" id="KW-0288">FMN</keyword>
<dbReference type="EMBL" id="QNUK01000169">
    <property type="protein sequence ID" value="KAF5899375.1"/>
    <property type="molecule type" value="Genomic_DNA"/>
</dbReference>
<dbReference type="InterPro" id="IPR050607">
    <property type="entry name" value="NOS"/>
</dbReference>
<evidence type="ECO:0000259" key="17">
    <source>
        <dbReference type="Pfam" id="PF00667"/>
    </source>
</evidence>
<evidence type="ECO:0000256" key="15">
    <source>
        <dbReference type="ARBA" id="ARBA00023004"/>
    </source>
</evidence>
<keyword evidence="7" id="KW-0349">Heme</keyword>
<keyword evidence="8" id="KW-0285">Flavoprotein</keyword>
<dbReference type="InterPro" id="IPR023173">
    <property type="entry name" value="NADPH_Cyt_P450_Rdtase_alpha"/>
</dbReference>
<comment type="catalytic activity">
    <reaction evidence="16">
        <text>2 L-arginine + 3 NADPH + 4 O2 + H(+) = 2 L-citrulline + 2 nitric oxide + 3 NADP(+) + 4 H2O</text>
        <dbReference type="Rhea" id="RHEA:19897"/>
        <dbReference type="ChEBI" id="CHEBI:15377"/>
        <dbReference type="ChEBI" id="CHEBI:15378"/>
        <dbReference type="ChEBI" id="CHEBI:15379"/>
        <dbReference type="ChEBI" id="CHEBI:16480"/>
        <dbReference type="ChEBI" id="CHEBI:32682"/>
        <dbReference type="ChEBI" id="CHEBI:57743"/>
        <dbReference type="ChEBI" id="CHEBI:57783"/>
        <dbReference type="ChEBI" id="CHEBI:58349"/>
        <dbReference type="EC" id="1.14.13.39"/>
    </reaction>
    <physiologicalReaction direction="left-to-right" evidence="16">
        <dbReference type="Rhea" id="RHEA:19898"/>
    </physiologicalReaction>
</comment>
<dbReference type="InterPro" id="IPR017938">
    <property type="entry name" value="Riboflavin_synthase-like_b-brl"/>
</dbReference>
<dbReference type="GO" id="GO:0046872">
    <property type="term" value="F:metal ion binding"/>
    <property type="evidence" value="ECO:0007669"/>
    <property type="project" value="UniProtKB-KW"/>
</dbReference>
<dbReference type="GO" id="GO:0005516">
    <property type="term" value="F:calmodulin binding"/>
    <property type="evidence" value="ECO:0007669"/>
    <property type="project" value="UniProtKB-KW"/>
</dbReference>
<dbReference type="Pfam" id="PF00667">
    <property type="entry name" value="FAD_binding_1"/>
    <property type="match status" value="1"/>
</dbReference>
<sequence length="61" mass="7082">DFRCYSEWKAFSRPNLLEVLEEFPSLELSAAFVLSQLPLLKPRLYSVSCSPDVYPHKLHLT</sequence>
<dbReference type="InterPro" id="IPR003097">
    <property type="entry name" value="CysJ-like_FAD-binding"/>
</dbReference>
<evidence type="ECO:0000256" key="1">
    <source>
        <dbReference type="ARBA" id="ARBA00001917"/>
    </source>
</evidence>
<feature type="non-terminal residue" evidence="18">
    <location>
        <position position="1"/>
    </location>
</feature>
<evidence type="ECO:0000256" key="5">
    <source>
        <dbReference type="ARBA" id="ARBA00006267"/>
    </source>
</evidence>
<comment type="cofactor">
    <cofactor evidence="1">
        <name>FMN</name>
        <dbReference type="ChEBI" id="CHEBI:58210"/>
    </cofactor>
</comment>
<evidence type="ECO:0000256" key="7">
    <source>
        <dbReference type="ARBA" id="ARBA00022617"/>
    </source>
</evidence>
<evidence type="ECO:0000256" key="4">
    <source>
        <dbReference type="ARBA" id="ARBA00001974"/>
    </source>
</evidence>
<evidence type="ECO:0000256" key="3">
    <source>
        <dbReference type="ARBA" id="ARBA00001970"/>
    </source>
</evidence>
<proteinExistence type="inferred from homology"/>
<dbReference type="PANTHER" id="PTHR43410">
    <property type="entry name" value="NITRIC OXIDE SYNTHASE OXYGENASE"/>
    <property type="match status" value="1"/>
</dbReference>